<evidence type="ECO:0000256" key="3">
    <source>
        <dbReference type="ARBA" id="ARBA00022448"/>
    </source>
</evidence>
<evidence type="ECO:0000256" key="6">
    <source>
        <dbReference type="ARBA" id="ARBA00022692"/>
    </source>
</evidence>
<dbReference type="RefSeq" id="WP_090134598.1">
    <property type="nucleotide sequence ID" value="NZ_FOLY01000005.1"/>
</dbReference>
<evidence type="ECO:0000256" key="5">
    <source>
        <dbReference type="ARBA" id="ARBA00022496"/>
    </source>
</evidence>
<keyword evidence="11 14" id="KW-0472">Membrane</keyword>
<evidence type="ECO:0000256" key="1">
    <source>
        <dbReference type="ARBA" id="ARBA00004571"/>
    </source>
</evidence>
<accession>A0A1I1LK96</accession>
<dbReference type="EMBL" id="FOLY01000005">
    <property type="protein sequence ID" value="SFC73534.1"/>
    <property type="molecule type" value="Genomic_DNA"/>
</dbReference>
<dbReference type="Proteomes" id="UP000199046">
    <property type="component" value="Unassembled WGS sequence"/>
</dbReference>
<dbReference type="InterPro" id="IPR010917">
    <property type="entry name" value="TonB_rcpt_CS"/>
</dbReference>
<dbReference type="PROSITE" id="PS01156">
    <property type="entry name" value="TONB_DEPENDENT_REC_2"/>
    <property type="match status" value="1"/>
</dbReference>
<dbReference type="Pfam" id="PF07715">
    <property type="entry name" value="Plug"/>
    <property type="match status" value="1"/>
</dbReference>
<evidence type="ECO:0000259" key="18">
    <source>
        <dbReference type="Pfam" id="PF00593"/>
    </source>
</evidence>
<keyword evidence="5" id="KW-0410">Iron transport</keyword>
<name>A0A1I1LK96_9GAMM</name>
<dbReference type="Gene3D" id="2.40.170.20">
    <property type="entry name" value="TonB-dependent receptor, beta-barrel domain"/>
    <property type="match status" value="1"/>
</dbReference>
<evidence type="ECO:0000256" key="10">
    <source>
        <dbReference type="ARBA" id="ARBA00023077"/>
    </source>
</evidence>
<dbReference type="GO" id="GO:0015891">
    <property type="term" value="P:siderophore transport"/>
    <property type="evidence" value="ECO:0007669"/>
    <property type="project" value="InterPro"/>
</dbReference>
<evidence type="ECO:0000256" key="8">
    <source>
        <dbReference type="ARBA" id="ARBA00023004"/>
    </source>
</evidence>
<proteinExistence type="inferred from homology"/>
<evidence type="ECO:0000256" key="13">
    <source>
        <dbReference type="ARBA" id="ARBA00023237"/>
    </source>
</evidence>
<dbReference type="GO" id="GO:0015344">
    <property type="term" value="F:siderophore uptake transmembrane transporter activity"/>
    <property type="evidence" value="ECO:0007669"/>
    <property type="project" value="TreeGrafter"/>
</dbReference>
<dbReference type="InterPro" id="IPR010105">
    <property type="entry name" value="TonB_sidphr_rcpt"/>
</dbReference>
<dbReference type="PANTHER" id="PTHR32552:SF68">
    <property type="entry name" value="FERRICHROME OUTER MEMBRANE TRANSPORTER_PHAGE RECEPTOR"/>
    <property type="match status" value="1"/>
</dbReference>
<keyword evidence="4 14" id="KW-1134">Transmembrane beta strand</keyword>
<dbReference type="STRING" id="402385.SAMN05421848_2528"/>
<comment type="subcellular location">
    <subcellularLocation>
        <location evidence="1 14">Cell outer membrane</location>
        <topology evidence="1 14">Multi-pass membrane protein</topology>
    </subcellularLocation>
</comment>
<evidence type="ECO:0000256" key="16">
    <source>
        <dbReference type="RuleBase" id="RU003357"/>
    </source>
</evidence>
<evidence type="ECO:0000256" key="2">
    <source>
        <dbReference type="ARBA" id="ARBA00009810"/>
    </source>
</evidence>
<dbReference type="Gene3D" id="2.170.130.10">
    <property type="entry name" value="TonB-dependent receptor, plug domain"/>
    <property type="match status" value="1"/>
</dbReference>
<feature type="signal peptide" evidence="17">
    <location>
        <begin position="1"/>
        <end position="34"/>
    </location>
</feature>
<dbReference type="AlphaFoldDB" id="A0A1I1LK96"/>
<evidence type="ECO:0000256" key="15">
    <source>
        <dbReference type="PROSITE-ProRule" id="PRU10144"/>
    </source>
</evidence>
<evidence type="ECO:0000256" key="12">
    <source>
        <dbReference type="ARBA" id="ARBA00023170"/>
    </source>
</evidence>
<comment type="similarity">
    <text evidence="2 14 16">Belongs to the TonB-dependent receptor family.</text>
</comment>
<keyword evidence="7 17" id="KW-0732">Signal</keyword>
<keyword evidence="9" id="KW-0406">Ion transport</keyword>
<reference evidence="21" key="1">
    <citation type="submission" date="2016-10" db="EMBL/GenBank/DDBJ databases">
        <authorList>
            <person name="Varghese N."/>
            <person name="Submissions S."/>
        </authorList>
    </citation>
    <scope>NUCLEOTIDE SEQUENCE [LARGE SCALE GENOMIC DNA]</scope>
    <source>
        <strain evidence="21">DSM 23439</strain>
    </source>
</reference>
<dbReference type="InterPro" id="IPR039426">
    <property type="entry name" value="TonB-dep_rcpt-like"/>
</dbReference>
<dbReference type="SUPFAM" id="SSF56935">
    <property type="entry name" value="Porins"/>
    <property type="match status" value="1"/>
</dbReference>
<dbReference type="InterPro" id="IPR037066">
    <property type="entry name" value="Plug_dom_sf"/>
</dbReference>
<dbReference type="NCBIfam" id="TIGR01783">
    <property type="entry name" value="TonB-siderophor"/>
    <property type="match status" value="1"/>
</dbReference>
<dbReference type="GO" id="GO:0038023">
    <property type="term" value="F:signaling receptor activity"/>
    <property type="evidence" value="ECO:0007669"/>
    <property type="project" value="InterPro"/>
</dbReference>
<evidence type="ECO:0000256" key="17">
    <source>
        <dbReference type="SAM" id="SignalP"/>
    </source>
</evidence>
<dbReference type="CDD" id="cd01347">
    <property type="entry name" value="ligand_gated_channel"/>
    <property type="match status" value="1"/>
</dbReference>
<organism evidence="20 21">
    <name type="scientific">Kushneria avicenniae</name>
    <dbReference type="NCBI Taxonomy" id="402385"/>
    <lineage>
        <taxon>Bacteria</taxon>
        <taxon>Pseudomonadati</taxon>
        <taxon>Pseudomonadota</taxon>
        <taxon>Gammaproteobacteria</taxon>
        <taxon>Oceanospirillales</taxon>
        <taxon>Halomonadaceae</taxon>
        <taxon>Kushneria</taxon>
    </lineage>
</organism>
<feature type="domain" description="TonB-dependent receptor-like beta-barrel" evidence="18">
    <location>
        <begin position="269"/>
        <end position="705"/>
    </location>
</feature>
<evidence type="ECO:0000313" key="21">
    <source>
        <dbReference type="Proteomes" id="UP000199046"/>
    </source>
</evidence>
<evidence type="ECO:0000313" key="20">
    <source>
        <dbReference type="EMBL" id="SFC73534.1"/>
    </source>
</evidence>
<evidence type="ECO:0000256" key="9">
    <source>
        <dbReference type="ARBA" id="ARBA00023065"/>
    </source>
</evidence>
<evidence type="ECO:0000256" key="4">
    <source>
        <dbReference type="ARBA" id="ARBA00022452"/>
    </source>
</evidence>
<evidence type="ECO:0000256" key="11">
    <source>
        <dbReference type="ARBA" id="ARBA00023136"/>
    </source>
</evidence>
<keyword evidence="6 14" id="KW-0812">Transmembrane</keyword>
<dbReference type="PROSITE" id="PS52016">
    <property type="entry name" value="TONB_DEPENDENT_REC_3"/>
    <property type="match status" value="1"/>
</dbReference>
<keyword evidence="21" id="KW-1185">Reference proteome</keyword>
<dbReference type="FunFam" id="2.170.130.10:FF:000001">
    <property type="entry name" value="Catecholate siderophore TonB-dependent receptor"/>
    <property type="match status" value="1"/>
</dbReference>
<dbReference type="OrthoDB" id="127311at2"/>
<keyword evidence="12" id="KW-0675">Receptor</keyword>
<keyword evidence="8" id="KW-0408">Iron</keyword>
<evidence type="ECO:0000256" key="14">
    <source>
        <dbReference type="PROSITE-ProRule" id="PRU01360"/>
    </source>
</evidence>
<protein>
    <submittedName>
        <fullName evidence="20">Iron complex outermembrane recepter protein</fullName>
    </submittedName>
</protein>
<dbReference type="InterPro" id="IPR000531">
    <property type="entry name" value="Beta-barrel_TonB"/>
</dbReference>
<dbReference type="PANTHER" id="PTHR32552">
    <property type="entry name" value="FERRICHROME IRON RECEPTOR-RELATED"/>
    <property type="match status" value="1"/>
</dbReference>
<feature type="short sequence motif" description="TonB C-terminal box" evidence="15">
    <location>
        <begin position="719"/>
        <end position="736"/>
    </location>
</feature>
<keyword evidence="3 14" id="KW-0813">Transport</keyword>
<dbReference type="InterPro" id="IPR036942">
    <property type="entry name" value="Beta-barrel_TonB_sf"/>
</dbReference>
<keyword evidence="13 14" id="KW-0998">Cell outer membrane</keyword>
<feature type="chain" id="PRO_5011663938" evidence="17">
    <location>
        <begin position="35"/>
        <end position="736"/>
    </location>
</feature>
<gene>
    <name evidence="20" type="ORF">SAMN05421848_2528</name>
</gene>
<evidence type="ECO:0000259" key="19">
    <source>
        <dbReference type="Pfam" id="PF07715"/>
    </source>
</evidence>
<keyword evidence="10 16" id="KW-0798">TonB box</keyword>
<sequence length="736" mass="80602">MLSIKYFKGSLKYLSQAPLLAGVVLGGWSVNTLAQPDDQGTDTMVITGQNLSDVDGPTQGYSVQGSDAGTKTATPLAETARTINVVTRQQLDDQGITNINDALLYTPGAFTGLAGASKRSDVVSLRGFHGGDVDNTFLDGMRLQSDPGAYSAMQIDPFFLERVDVVKGPASSLYGRTMPGGMVSMTTKKPQSEQQGLFRLYGGSFDTYGAGIDVTGPLSDPSLGAYRITALGSSSDTQFDVAKRERYAIMPQITLTPTEDTDLTLQAYLQHDPAGDYHGAVPYDLSVSGSRFGGTVDSSWSDADPANDVFRRNQRIFSYQLQHRFSDNLTFNSRARYTNMDVEVGQVYQVGFTGNGAELARGYSGSNEDLQAFSTDNNLQYEIMTGEVEHTLLAGFDYQRRKNDAKFSSAPTQQGASVRPLDPFNPDYSGNSLSGEPGVYADDTRKVQQGGIYLQDQMRWNRWNLTLGGRQDFLDREYHSHLYGNTDSRNDKSFSGSASLLYRFDSGIAPYYSYSEAFNPSPDSSVDGLVPEPVDSQQHEIGVKYQPPGTDDLYQIAFYDLTQENVQQRTTVSPVSYISAGDIRSRGVELSANAALTDRLRAIAGYSYNDIEYRDSVSQDGVNIESGNTPVLSPEQTASLWMQYDFPRGVRGGVGGRYVKGSYANADNTRKTGDYTLADAFVSVDLGEFSNELNGATLKLNATNLFDKKHVTGCFSENYCYFGDERQVTATLDYRF</sequence>
<dbReference type="InterPro" id="IPR012910">
    <property type="entry name" value="Plug_dom"/>
</dbReference>
<feature type="domain" description="TonB-dependent receptor plug" evidence="19">
    <location>
        <begin position="76"/>
        <end position="181"/>
    </location>
</feature>
<evidence type="ECO:0000256" key="7">
    <source>
        <dbReference type="ARBA" id="ARBA00022729"/>
    </source>
</evidence>
<dbReference type="Pfam" id="PF00593">
    <property type="entry name" value="TonB_dep_Rec_b-barrel"/>
    <property type="match status" value="1"/>
</dbReference>
<dbReference type="GO" id="GO:0009279">
    <property type="term" value="C:cell outer membrane"/>
    <property type="evidence" value="ECO:0007669"/>
    <property type="project" value="UniProtKB-SubCell"/>
</dbReference>